<dbReference type="AlphaFoldDB" id="A0A2P2JGZ3"/>
<dbReference type="EMBL" id="GGEC01012263">
    <property type="protein sequence ID" value="MBW92746.1"/>
    <property type="molecule type" value="Transcribed_RNA"/>
</dbReference>
<protein>
    <submittedName>
        <fullName evidence="1">65-kDa microtubule-associated protein 1-like</fullName>
    </submittedName>
</protein>
<evidence type="ECO:0000313" key="1">
    <source>
        <dbReference type="EMBL" id="MBW92746.1"/>
    </source>
</evidence>
<name>A0A2P2JGZ3_RHIMU</name>
<proteinExistence type="predicted"/>
<sequence>MTFQGCKQQASNHISWRSWSRFDTRHVGGSILFGYGDVVNGCGRPAFPTIPPPIFRCRSAAILVSIHGQSSAGYSICTSIRTGAYYLFITNWSSRAGS</sequence>
<accession>A0A2P2JGZ3</accession>
<organism evidence="1">
    <name type="scientific">Rhizophora mucronata</name>
    <name type="common">Asiatic mangrove</name>
    <dbReference type="NCBI Taxonomy" id="61149"/>
    <lineage>
        <taxon>Eukaryota</taxon>
        <taxon>Viridiplantae</taxon>
        <taxon>Streptophyta</taxon>
        <taxon>Embryophyta</taxon>
        <taxon>Tracheophyta</taxon>
        <taxon>Spermatophyta</taxon>
        <taxon>Magnoliopsida</taxon>
        <taxon>eudicotyledons</taxon>
        <taxon>Gunneridae</taxon>
        <taxon>Pentapetalae</taxon>
        <taxon>rosids</taxon>
        <taxon>fabids</taxon>
        <taxon>Malpighiales</taxon>
        <taxon>Rhizophoraceae</taxon>
        <taxon>Rhizophora</taxon>
    </lineage>
</organism>
<reference evidence="1" key="1">
    <citation type="submission" date="2018-02" db="EMBL/GenBank/DDBJ databases">
        <title>Rhizophora mucronata_Transcriptome.</title>
        <authorList>
            <person name="Meera S.P."/>
            <person name="Sreeshan A."/>
            <person name="Augustine A."/>
        </authorList>
    </citation>
    <scope>NUCLEOTIDE SEQUENCE</scope>
    <source>
        <tissue evidence="1">Leaf</tissue>
    </source>
</reference>